<feature type="chain" id="PRO_5045457020" description="Lipoprotein" evidence="1">
    <location>
        <begin position="20"/>
        <end position="199"/>
    </location>
</feature>
<accession>A0ABW0RSI6</accession>
<dbReference type="PROSITE" id="PS51257">
    <property type="entry name" value="PROKAR_LIPOPROTEIN"/>
    <property type="match status" value="1"/>
</dbReference>
<evidence type="ECO:0000256" key="1">
    <source>
        <dbReference type="SAM" id="SignalP"/>
    </source>
</evidence>
<dbReference type="RefSeq" id="WP_379767830.1">
    <property type="nucleotide sequence ID" value="NZ_JBHSMZ010000004.1"/>
</dbReference>
<evidence type="ECO:0000313" key="3">
    <source>
        <dbReference type="Proteomes" id="UP001596086"/>
    </source>
</evidence>
<dbReference type="Proteomes" id="UP001596086">
    <property type="component" value="Unassembled WGS sequence"/>
</dbReference>
<keyword evidence="1" id="KW-0732">Signal</keyword>
<proteinExistence type="predicted"/>
<dbReference type="EMBL" id="JBHSMZ010000004">
    <property type="protein sequence ID" value="MFC5547814.1"/>
    <property type="molecule type" value="Genomic_DNA"/>
</dbReference>
<protein>
    <recommendedName>
        <fullName evidence="4">Lipoprotein</fullName>
    </recommendedName>
</protein>
<name>A0ABW0RSI6_9BURK</name>
<evidence type="ECO:0008006" key="4">
    <source>
        <dbReference type="Google" id="ProtNLM"/>
    </source>
</evidence>
<keyword evidence="3" id="KW-1185">Reference proteome</keyword>
<sequence length="199" mass="20402">MLLRNVSILPLIASLAACAGTAPSSLTRLDDGRSIKLSDSLVYEVNKGILGTKYEYTFVPGTYRAAFSDLNGAYFQGPPSCFRAKLMVAGGLQDSLVGKTVVVADCGVYVPADPSKLPSLYTVNGTGANMTLGAKDDDISRALTTNQIIANPSISPAAGGLAGGIVGGLSAAISAAEQGRLVMTDQPPTAQLKLLVSGH</sequence>
<organism evidence="2 3">
    <name type="scientific">Massilia aerilata</name>
    <dbReference type="NCBI Taxonomy" id="453817"/>
    <lineage>
        <taxon>Bacteria</taxon>
        <taxon>Pseudomonadati</taxon>
        <taxon>Pseudomonadota</taxon>
        <taxon>Betaproteobacteria</taxon>
        <taxon>Burkholderiales</taxon>
        <taxon>Oxalobacteraceae</taxon>
        <taxon>Telluria group</taxon>
        <taxon>Massilia</taxon>
    </lineage>
</organism>
<reference evidence="3" key="1">
    <citation type="journal article" date="2019" name="Int. J. Syst. Evol. Microbiol.">
        <title>The Global Catalogue of Microorganisms (GCM) 10K type strain sequencing project: providing services to taxonomists for standard genome sequencing and annotation.</title>
        <authorList>
            <consortium name="The Broad Institute Genomics Platform"/>
            <consortium name="The Broad Institute Genome Sequencing Center for Infectious Disease"/>
            <person name="Wu L."/>
            <person name="Ma J."/>
        </authorList>
    </citation>
    <scope>NUCLEOTIDE SEQUENCE [LARGE SCALE GENOMIC DNA]</scope>
    <source>
        <strain evidence="3">CGMCC 4.5798</strain>
    </source>
</reference>
<feature type="signal peptide" evidence="1">
    <location>
        <begin position="1"/>
        <end position="19"/>
    </location>
</feature>
<evidence type="ECO:0000313" key="2">
    <source>
        <dbReference type="EMBL" id="MFC5547814.1"/>
    </source>
</evidence>
<comment type="caution">
    <text evidence="2">The sequence shown here is derived from an EMBL/GenBank/DDBJ whole genome shotgun (WGS) entry which is preliminary data.</text>
</comment>
<gene>
    <name evidence="2" type="ORF">ACFPO9_04725</name>
</gene>